<gene>
    <name evidence="3" type="ORF">ABID46_001448</name>
</gene>
<dbReference type="Proteomes" id="UP001549146">
    <property type="component" value="Unassembled WGS sequence"/>
</dbReference>
<feature type="domain" description="DUF2147" evidence="2">
    <location>
        <begin position="24"/>
        <end position="141"/>
    </location>
</feature>
<keyword evidence="1" id="KW-0732">Signal</keyword>
<organism evidence="3 4">
    <name type="scientific">Moheibacter stercoris</name>
    <dbReference type="NCBI Taxonomy" id="1628251"/>
    <lineage>
        <taxon>Bacteria</taxon>
        <taxon>Pseudomonadati</taxon>
        <taxon>Bacteroidota</taxon>
        <taxon>Flavobacteriia</taxon>
        <taxon>Flavobacteriales</taxon>
        <taxon>Weeksellaceae</taxon>
        <taxon>Moheibacter</taxon>
    </lineage>
</organism>
<evidence type="ECO:0000313" key="4">
    <source>
        <dbReference type="Proteomes" id="UP001549146"/>
    </source>
</evidence>
<name>A0ABV2LTW4_9FLAO</name>
<dbReference type="InterPro" id="IPR019223">
    <property type="entry name" value="DUF2147"/>
</dbReference>
<feature type="chain" id="PRO_5046514454" evidence="1">
    <location>
        <begin position="20"/>
        <end position="143"/>
    </location>
</feature>
<accession>A0ABV2LTW4</accession>
<evidence type="ECO:0000259" key="2">
    <source>
        <dbReference type="Pfam" id="PF09917"/>
    </source>
</evidence>
<dbReference type="PANTHER" id="PTHR36919">
    <property type="entry name" value="BLR1215 PROTEIN"/>
    <property type="match status" value="1"/>
</dbReference>
<reference evidence="3 4" key="1">
    <citation type="submission" date="2024-06" db="EMBL/GenBank/DDBJ databases">
        <title>Genomic Encyclopedia of Type Strains, Phase IV (KMG-IV): sequencing the most valuable type-strain genomes for metagenomic binning, comparative biology and taxonomic classification.</title>
        <authorList>
            <person name="Goeker M."/>
        </authorList>
    </citation>
    <scope>NUCLEOTIDE SEQUENCE [LARGE SCALE GENOMIC DNA]</scope>
    <source>
        <strain evidence="3 4">DSM 29388</strain>
    </source>
</reference>
<feature type="signal peptide" evidence="1">
    <location>
        <begin position="1"/>
        <end position="19"/>
    </location>
</feature>
<evidence type="ECO:0000256" key="1">
    <source>
        <dbReference type="SAM" id="SignalP"/>
    </source>
</evidence>
<sequence>MKKYFVACLLFSIGIFAYSQSPIGVWKTIDDKTGKEKSHVKIYETQSGKLQAEVVKILTPGKEDAKCTECKGAKKDKPISGMVILWGLEKDNEKRWDDGRILDPNSGKEYDCRITVKDKNTLEVRGYMGVPTLGRTQTWTRVE</sequence>
<keyword evidence="4" id="KW-1185">Reference proteome</keyword>
<dbReference type="PANTHER" id="PTHR36919:SF3">
    <property type="entry name" value="BLL5882 PROTEIN"/>
    <property type="match status" value="1"/>
</dbReference>
<evidence type="ECO:0000313" key="3">
    <source>
        <dbReference type="EMBL" id="MET3731866.1"/>
    </source>
</evidence>
<comment type="caution">
    <text evidence="3">The sequence shown here is derived from an EMBL/GenBank/DDBJ whole genome shotgun (WGS) entry which is preliminary data.</text>
</comment>
<dbReference type="EMBL" id="JBEPMO010000007">
    <property type="protein sequence ID" value="MET3731866.1"/>
    <property type="molecule type" value="Genomic_DNA"/>
</dbReference>
<dbReference type="Pfam" id="PF09917">
    <property type="entry name" value="DUF2147"/>
    <property type="match status" value="1"/>
</dbReference>
<dbReference type="RefSeq" id="WP_354508533.1">
    <property type="nucleotide sequence ID" value="NZ_JBEPMO010000007.1"/>
</dbReference>
<proteinExistence type="predicted"/>
<dbReference type="Gene3D" id="2.40.128.520">
    <property type="match status" value="1"/>
</dbReference>
<protein>
    <submittedName>
        <fullName evidence="3">Uncharacterized protein (DUF2147 family)</fullName>
    </submittedName>
</protein>